<comment type="caution">
    <text evidence="1">The sequence shown here is derived from an EMBL/GenBank/DDBJ whole genome shotgun (WGS) entry which is preliminary data.</text>
</comment>
<reference evidence="1 2" key="1">
    <citation type="submission" date="2020-10" db="EMBL/GenBank/DDBJ databases">
        <authorList>
            <person name="Castelo-Branco R."/>
            <person name="Eusebio N."/>
            <person name="Adriana R."/>
            <person name="Vieira A."/>
            <person name="Brugerolle De Fraissinette N."/>
            <person name="Rezende De Castro R."/>
            <person name="Schneider M.P."/>
            <person name="Vasconcelos V."/>
            <person name="Leao P.N."/>
        </authorList>
    </citation>
    <scope>NUCLEOTIDE SEQUENCE [LARGE SCALE GENOMIC DNA]</scope>
    <source>
        <strain evidence="1 2">LEGE 06123</strain>
    </source>
</reference>
<protein>
    <submittedName>
        <fullName evidence="1">Uncharacterized protein</fullName>
    </submittedName>
</protein>
<proteinExistence type="predicted"/>
<evidence type="ECO:0000313" key="1">
    <source>
        <dbReference type="EMBL" id="MBE9193430.1"/>
    </source>
</evidence>
<sequence length="110" mass="12749">MNDESMNHKFEQDETEVENMLEEYDFSNAKPGRYRGFQGSLIRVLEDSTEQVIELRSTNDPNIERDQRHLSLLLDAFIVEYFEAKAGEQGVQGLINQVLAEYVHSRNSHS</sequence>
<dbReference type="EMBL" id="JADEWN010000094">
    <property type="protein sequence ID" value="MBE9193430.1"/>
    <property type="molecule type" value="Genomic_DNA"/>
</dbReference>
<gene>
    <name evidence="1" type="ORF">IQ230_24435</name>
</gene>
<evidence type="ECO:0000313" key="2">
    <source>
        <dbReference type="Proteomes" id="UP000651156"/>
    </source>
</evidence>
<name>A0ABR9UZK9_9CHRO</name>
<dbReference type="RefSeq" id="WP_339384118.1">
    <property type="nucleotide sequence ID" value="NZ_CAWPMZ010000144.1"/>
</dbReference>
<organism evidence="1 2">
    <name type="scientific">Gloeocapsopsis crepidinum LEGE 06123</name>
    <dbReference type="NCBI Taxonomy" id="588587"/>
    <lineage>
        <taxon>Bacteria</taxon>
        <taxon>Bacillati</taxon>
        <taxon>Cyanobacteriota</taxon>
        <taxon>Cyanophyceae</taxon>
        <taxon>Oscillatoriophycideae</taxon>
        <taxon>Chroococcales</taxon>
        <taxon>Chroococcaceae</taxon>
        <taxon>Gloeocapsopsis</taxon>
    </lineage>
</organism>
<keyword evidence="2" id="KW-1185">Reference proteome</keyword>
<accession>A0ABR9UZK9</accession>
<dbReference type="Proteomes" id="UP000651156">
    <property type="component" value="Unassembled WGS sequence"/>
</dbReference>